<evidence type="ECO:0000259" key="3">
    <source>
        <dbReference type="PROSITE" id="PS50977"/>
    </source>
</evidence>
<dbReference type="AlphaFoldDB" id="A0A315ZP59"/>
<dbReference type="OrthoDB" id="9812484at2"/>
<keyword evidence="1 2" id="KW-0238">DNA-binding</keyword>
<dbReference type="EMBL" id="UHJJ01000020">
    <property type="protein sequence ID" value="SUQ16065.1"/>
    <property type="molecule type" value="Genomic_DNA"/>
</dbReference>
<dbReference type="InterPro" id="IPR001647">
    <property type="entry name" value="HTH_TetR"/>
</dbReference>
<organism evidence="4 5">
    <name type="scientific">Faecalicatena contorta</name>
    <dbReference type="NCBI Taxonomy" id="39482"/>
    <lineage>
        <taxon>Bacteria</taxon>
        <taxon>Bacillati</taxon>
        <taxon>Bacillota</taxon>
        <taxon>Clostridia</taxon>
        <taxon>Lachnospirales</taxon>
        <taxon>Lachnospiraceae</taxon>
        <taxon>Faecalicatena</taxon>
    </lineage>
</organism>
<evidence type="ECO:0000313" key="4">
    <source>
        <dbReference type="EMBL" id="SUQ16065.1"/>
    </source>
</evidence>
<evidence type="ECO:0000256" key="2">
    <source>
        <dbReference type="PROSITE-ProRule" id="PRU00335"/>
    </source>
</evidence>
<dbReference type="SUPFAM" id="SSF46689">
    <property type="entry name" value="Homeodomain-like"/>
    <property type="match status" value="1"/>
</dbReference>
<dbReference type="RefSeq" id="WP_109714446.1">
    <property type="nucleotide sequence ID" value="NZ_QGDS01000020.1"/>
</dbReference>
<dbReference type="Proteomes" id="UP000254051">
    <property type="component" value="Unassembled WGS sequence"/>
</dbReference>
<dbReference type="GO" id="GO:0003677">
    <property type="term" value="F:DNA binding"/>
    <property type="evidence" value="ECO:0007669"/>
    <property type="project" value="UniProtKB-UniRule"/>
</dbReference>
<proteinExistence type="predicted"/>
<dbReference type="PROSITE" id="PS50977">
    <property type="entry name" value="HTH_TETR_2"/>
    <property type="match status" value="1"/>
</dbReference>
<protein>
    <submittedName>
        <fullName evidence="4">DNA-binding transcriptional regulator, AcrR family</fullName>
    </submittedName>
</protein>
<accession>A0A315ZP59</accession>
<dbReference type="PANTHER" id="PTHR43479:SF11">
    <property type="entry name" value="ACREF_ENVCD OPERON REPRESSOR-RELATED"/>
    <property type="match status" value="1"/>
</dbReference>
<dbReference type="InterPro" id="IPR050624">
    <property type="entry name" value="HTH-type_Tx_Regulator"/>
</dbReference>
<name>A0A315ZP59_9FIRM</name>
<evidence type="ECO:0000313" key="5">
    <source>
        <dbReference type="Proteomes" id="UP000254051"/>
    </source>
</evidence>
<dbReference type="Pfam" id="PF00440">
    <property type="entry name" value="TetR_N"/>
    <property type="match status" value="1"/>
</dbReference>
<reference evidence="5" key="1">
    <citation type="submission" date="2017-07" db="EMBL/GenBank/DDBJ databases">
        <authorList>
            <person name="Varghese N."/>
            <person name="Submissions S."/>
        </authorList>
    </citation>
    <scope>NUCLEOTIDE SEQUENCE [LARGE SCALE GENOMIC DNA]</scope>
    <source>
        <strain evidence="5">NLAE-zl-C134</strain>
    </source>
</reference>
<sequence length="188" mass="22211">MDNKKLILDQAAHETFLEHGYKNTNISEIAKRAGIAVGSFYKYYQSKEEVFLEIYIRENENVRKQVIDKIDWTGEPVNVVDELFTYSLDFVLNNKIIAEWNNPAISKILHEHYYSESGTKNYAFHQFLLNTFQERLKQASYDEDIIEKILKVFDFIYYIDCHITGNDFEGYSEALRTLVRYFIKGIFA</sequence>
<gene>
    <name evidence="4" type="ORF">SAMN05216529_12048</name>
</gene>
<dbReference type="Gene3D" id="1.10.357.10">
    <property type="entry name" value="Tetracycline Repressor, domain 2"/>
    <property type="match status" value="1"/>
</dbReference>
<feature type="DNA-binding region" description="H-T-H motif" evidence="2">
    <location>
        <begin position="25"/>
        <end position="44"/>
    </location>
</feature>
<feature type="domain" description="HTH tetR-type" evidence="3">
    <location>
        <begin position="2"/>
        <end position="62"/>
    </location>
</feature>
<dbReference type="PANTHER" id="PTHR43479">
    <property type="entry name" value="ACREF/ENVCD OPERON REPRESSOR-RELATED"/>
    <property type="match status" value="1"/>
</dbReference>
<dbReference type="PRINTS" id="PR00455">
    <property type="entry name" value="HTHTETR"/>
</dbReference>
<dbReference type="InterPro" id="IPR009057">
    <property type="entry name" value="Homeodomain-like_sf"/>
</dbReference>
<evidence type="ECO:0000256" key="1">
    <source>
        <dbReference type="ARBA" id="ARBA00023125"/>
    </source>
</evidence>
<keyword evidence="5" id="KW-1185">Reference proteome</keyword>